<dbReference type="PROSITE" id="PS51819">
    <property type="entry name" value="VOC"/>
    <property type="match status" value="1"/>
</dbReference>
<evidence type="ECO:0000313" key="3">
    <source>
        <dbReference type="EMBL" id="RNA68598.1"/>
    </source>
</evidence>
<evidence type="ECO:0000313" key="4">
    <source>
        <dbReference type="Proteomes" id="UP000278746"/>
    </source>
</evidence>
<accession>A0A3M7TSI3</accession>
<dbReference type="Gene3D" id="3.10.180.10">
    <property type="entry name" value="2,3-Dihydroxybiphenyl 1,2-Dioxygenase, domain 1"/>
    <property type="match status" value="1"/>
</dbReference>
<dbReference type="Pfam" id="PF12681">
    <property type="entry name" value="Glyoxalase_2"/>
    <property type="match status" value="1"/>
</dbReference>
<protein>
    <submittedName>
        <fullName evidence="3">VOC family protein</fullName>
    </submittedName>
</protein>
<dbReference type="InterPro" id="IPR029068">
    <property type="entry name" value="Glyas_Bleomycin-R_OHBP_Dase"/>
</dbReference>
<dbReference type="EMBL" id="RHIB01000001">
    <property type="protein sequence ID" value="RNA68598.1"/>
    <property type="molecule type" value="Genomic_DNA"/>
</dbReference>
<dbReference type="GO" id="GO:0046491">
    <property type="term" value="P:L-methylmalonyl-CoA metabolic process"/>
    <property type="evidence" value="ECO:0007669"/>
    <property type="project" value="TreeGrafter"/>
</dbReference>
<dbReference type="InterPro" id="IPR025870">
    <property type="entry name" value="Glyoxalase-like_dom"/>
</dbReference>
<evidence type="ECO:0000256" key="1">
    <source>
        <dbReference type="ARBA" id="ARBA00022723"/>
    </source>
</evidence>
<dbReference type="PANTHER" id="PTHR43048:SF4">
    <property type="entry name" value="RING-CLEAVING DIOXYGENASE-RELATED"/>
    <property type="match status" value="1"/>
</dbReference>
<evidence type="ECO:0000259" key="2">
    <source>
        <dbReference type="PROSITE" id="PS51819"/>
    </source>
</evidence>
<reference evidence="3 4" key="1">
    <citation type="submission" date="2018-10" db="EMBL/GenBank/DDBJ databases">
        <title>Bacillus Keqinensis sp. nov., a moderately halophilic bacterium isolated from a saline-alkaline lake.</title>
        <authorList>
            <person name="Wang H."/>
        </authorList>
    </citation>
    <scope>NUCLEOTIDE SEQUENCE [LARGE SCALE GENOMIC DNA]</scope>
    <source>
        <strain evidence="3 4">KQ-3</strain>
    </source>
</reference>
<keyword evidence="1" id="KW-0479">Metal-binding</keyword>
<gene>
    <name evidence="3" type="ORF">EBO34_01105</name>
</gene>
<feature type="domain" description="VOC" evidence="2">
    <location>
        <begin position="2"/>
        <end position="127"/>
    </location>
</feature>
<dbReference type="SUPFAM" id="SSF54593">
    <property type="entry name" value="Glyoxalase/Bleomycin resistance protein/Dihydroxybiphenyl dioxygenase"/>
    <property type="match status" value="1"/>
</dbReference>
<sequence>MKLDNLRLLVTSFEECFYFYRDTMGLTVTWGEPSGEYASFEDSVENTVAIFNRQLMAEALGKGELPSFSNSQDHFALIFRVEDLTEEVSRIRGNGGDVSDIRKQPSWGIESAYIRDPDGNLIELMSSMPKSSWDESLLKEDDRYSRQ</sequence>
<organism evidence="3 4">
    <name type="scientific">Alteribacter keqinensis</name>
    <dbReference type="NCBI Taxonomy" id="2483800"/>
    <lineage>
        <taxon>Bacteria</taxon>
        <taxon>Bacillati</taxon>
        <taxon>Bacillota</taxon>
        <taxon>Bacilli</taxon>
        <taxon>Bacillales</taxon>
        <taxon>Bacillaceae</taxon>
        <taxon>Alteribacter</taxon>
    </lineage>
</organism>
<dbReference type="PANTHER" id="PTHR43048">
    <property type="entry name" value="METHYLMALONYL-COA EPIMERASE"/>
    <property type="match status" value="1"/>
</dbReference>
<proteinExistence type="predicted"/>
<dbReference type="InterPro" id="IPR037523">
    <property type="entry name" value="VOC_core"/>
</dbReference>
<dbReference type="OrthoDB" id="9796521at2"/>
<dbReference type="GO" id="GO:0004493">
    <property type="term" value="F:methylmalonyl-CoA epimerase activity"/>
    <property type="evidence" value="ECO:0007669"/>
    <property type="project" value="TreeGrafter"/>
</dbReference>
<dbReference type="GO" id="GO:0046872">
    <property type="term" value="F:metal ion binding"/>
    <property type="evidence" value="ECO:0007669"/>
    <property type="project" value="UniProtKB-KW"/>
</dbReference>
<dbReference type="AlphaFoldDB" id="A0A3M7TSI3"/>
<dbReference type="Proteomes" id="UP000278746">
    <property type="component" value="Unassembled WGS sequence"/>
</dbReference>
<dbReference type="RefSeq" id="WP_122896124.1">
    <property type="nucleotide sequence ID" value="NZ_RHIB01000001.1"/>
</dbReference>
<name>A0A3M7TSI3_9BACI</name>
<keyword evidence="4" id="KW-1185">Reference proteome</keyword>
<dbReference type="InterPro" id="IPR051785">
    <property type="entry name" value="MMCE/EMCE_epimerase"/>
</dbReference>
<comment type="caution">
    <text evidence="3">The sequence shown here is derived from an EMBL/GenBank/DDBJ whole genome shotgun (WGS) entry which is preliminary data.</text>
</comment>